<dbReference type="EMBL" id="CAHIKZ030000271">
    <property type="protein sequence ID" value="CAE1165299.1"/>
    <property type="molecule type" value="Genomic_DNA"/>
</dbReference>
<dbReference type="GO" id="GO:0005730">
    <property type="term" value="C:nucleolus"/>
    <property type="evidence" value="ECO:0007669"/>
    <property type="project" value="TreeGrafter"/>
</dbReference>
<comment type="caution">
    <text evidence="2">The sequence shown here is derived from an EMBL/GenBank/DDBJ whole genome shotgun (WGS) entry which is preliminary data.</text>
</comment>
<gene>
    <name evidence="2" type="ORF">SPHA_8396</name>
</gene>
<dbReference type="Proteomes" id="UP000597762">
    <property type="component" value="Unassembled WGS sequence"/>
</dbReference>
<evidence type="ECO:0000259" key="1">
    <source>
        <dbReference type="Pfam" id="PF10441"/>
    </source>
</evidence>
<protein>
    <recommendedName>
        <fullName evidence="1">Nucleolar 27S pre-rRNA processing Urb2/Npa2 C-terminal domain-containing protein</fullName>
    </recommendedName>
</protein>
<dbReference type="OrthoDB" id="160374at2759"/>
<accession>A0A812B378</accession>
<dbReference type="InterPro" id="IPR052609">
    <property type="entry name" value="Ribosome_Biogenesis_Reg"/>
</dbReference>
<feature type="domain" description="Nucleolar 27S pre-rRNA processing Urb2/Npa2 C-terminal" evidence="1">
    <location>
        <begin position="1201"/>
        <end position="1422"/>
    </location>
</feature>
<dbReference type="Pfam" id="PF10441">
    <property type="entry name" value="Urb2"/>
    <property type="match status" value="1"/>
</dbReference>
<proteinExistence type="predicted"/>
<dbReference type="PANTHER" id="PTHR15682:SF2">
    <property type="entry name" value="UNHEALTHY RIBOSOME BIOGENESIS PROTEIN 2 HOMOLOG"/>
    <property type="match status" value="1"/>
</dbReference>
<name>A0A812B378_ACAPH</name>
<evidence type="ECO:0000313" key="3">
    <source>
        <dbReference type="Proteomes" id="UP000597762"/>
    </source>
</evidence>
<keyword evidence="3" id="KW-1185">Reference proteome</keyword>
<dbReference type="InterPro" id="IPR018849">
    <property type="entry name" value="Urb2/Npa2_C"/>
</dbReference>
<sequence length="1424" mass="161651">MVVSSVVKGYYFRLKDKSTPLDLKLKLIKFAWNNDCIVIANKVQVLLDCIGGLLMNTKKNVLSDEEIGSIWECLDWLLLSNKVRSSKETFVLKPSFSQAVILTMNRLTTEIVPYKSSILRCCKSLFMSPALSYLFTSNIQKVVSILSVICTVSIRQLHKTGSLDQSLQELLSILTDVYNKGQRTNPNQKKVYDMFCDKLFLPCVILKFLCKSHLEYEGISCSITAIMENTLLDKDQFIHYNSYLKITCNMESSAHMPKVIEKFFNLMKNGLTGHDETAPSDKTRAAILDYLPTFFVSYLQREKDNSESCRMMFFALNKQIGITVETKSLCGPLKESDVLIVLDYLLKHAYDFGIYDVGQDNAEDGVWLLYFTMLLEFLLTVKSKTTPWYSCLETLIQLNPEITEDHLSSIFATCWQSLSQIDNSEIASVDSFLKTVFTIYHKLRKVPILIDMLIKSIEDTNNACYIQFPQQAYTKFQSIIQLLPQTVEITIWEKLVTVIKDKLTEVITSQDKDASIKCAKTMNLLVYFLHHCVVVGATVTAQTIQKMQELMIQMKETILSNSITYCIDKTTFDQVLLEATLLLTHAWGELVLLLAHFASSDIQPQFNEPLAFRCFSSSTWKKILKHLNKGTFIANLLQLQRIKAAQLFPGSLSEKEAIQVCDVDYILKPLLDPESSEVTDKTFKISQFFTHNGLSVKTRRQSSWLLITANLPLLMPLFNQDQLHAIAEIVLDTFRESTEQSEDHLETFLTEKLLKDSSFQEMRPFHSCLISVAFSKLSSLAAKQKKESGSAKKQKVSSVDISEIFTKLGNRKINWCQSQKKAAKCLKNIGEDVCSLLESFPVANKTGLYVQKNSTTYIQVLQNLPLRFLSSNDQIRVIMGLQVLLACNPLSDLVNELNDKGADCQLLNLASVQCSIACLQILFFSSGDNSVFLYLNPESFLNYLETIFTEVKQESVGACKIPLLISLHQLLEGAFFALVNEQKNFPALQSYILKLCKSLQKAHKKLSKKPQKTETFNKKYSLTYLLARILVEVLGKKIHACIWKKNVKKEVVGFLDQLSKDILNTSNCFSDVLPSSLIAAYNSVLTYQDSLPDLDKETVDKLWKNMSVCCYENLHKKDVSLLLLSVQFYFISLNQNHTAQHLKTDELNFYSKKMISDLTAETALTDTIRLKSTVEVFLALFAGQRMKDEHLPRFINSQSDILRCSQTIFQQIQWHTDLSKVENVAIPLLHLEAKILQKYKNTLPSQVAVQVMLGCQYVRLNELPVSTFCAVFHALCDVLFSLLLDFNRAVLATLPSFIGVLKRLLVSVCQEGSQDILAKKSEAVQPISDCAQYLTRLILLLSNYKIELSKLVSHLIADYLAATQQTTLWPSIKNFLDNGLNILLGICNQHAIQNLMTELPDGLKHVFRSVYNKYVQNHKYTGNI</sequence>
<organism evidence="2 3">
    <name type="scientific">Acanthosepion pharaonis</name>
    <name type="common">Pharaoh cuttlefish</name>
    <name type="synonym">Sepia pharaonis</name>
    <dbReference type="NCBI Taxonomy" id="158019"/>
    <lineage>
        <taxon>Eukaryota</taxon>
        <taxon>Metazoa</taxon>
        <taxon>Spiralia</taxon>
        <taxon>Lophotrochozoa</taxon>
        <taxon>Mollusca</taxon>
        <taxon>Cephalopoda</taxon>
        <taxon>Coleoidea</taxon>
        <taxon>Decapodiformes</taxon>
        <taxon>Sepiida</taxon>
        <taxon>Sepiina</taxon>
        <taxon>Sepiidae</taxon>
        <taxon>Acanthosepion</taxon>
    </lineage>
</organism>
<reference evidence="2" key="1">
    <citation type="submission" date="2021-01" db="EMBL/GenBank/DDBJ databases">
        <authorList>
            <person name="Li R."/>
            <person name="Bekaert M."/>
        </authorList>
    </citation>
    <scope>NUCLEOTIDE SEQUENCE</scope>
    <source>
        <strain evidence="2">Farmed</strain>
    </source>
</reference>
<dbReference type="PANTHER" id="PTHR15682">
    <property type="entry name" value="UNHEALTHY RIBOSOME BIOGENESIS PROTEIN 2 HOMOLOG"/>
    <property type="match status" value="1"/>
</dbReference>
<dbReference type="GO" id="GO:0042254">
    <property type="term" value="P:ribosome biogenesis"/>
    <property type="evidence" value="ECO:0007669"/>
    <property type="project" value="TreeGrafter"/>
</dbReference>
<evidence type="ECO:0000313" key="2">
    <source>
        <dbReference type="EMBL" id="CAE1165299.1"/>
    </source>
</evidence>